<dbReference type="REBASE" id="116000">
    <property type="entry name" value="S.Ama22370ORF2403P"/>
</dbReference>
<dbReference type="OrthoDB" id="164285at2"/>
<dbReference type="GO" id="GO:0009307">
    <property type="term" value="P:DNA restriction-modification system"/>
    <property type="evidence" value="ECO:0007669"/>
    <property type="project" value="UniProtKB-KW"/>
</dbReference>
<dbReference type="PANTHER" id="PTHR30408:SF12">
    <property type="entry name" value="TYPE I RESTRICTION ENZYME MJAVIII SPECIFICITY SUBUNIT"/>
    <property type="match status" value="1"/>
</dbReference>
<dbReference type="Proteomes" id="UP000037643">
    <property type="component" value="Chromosome"/>
</dbReference>
<dbReference type="InterPro" id="IPR000055">
    <property type="entry name" value="Restrct_endonuc_typeI_TRD"/>
</dbReference>
<keyword evidence="3" id="KW-0238">DNA-binding</keyword>
<dbReference type="Pfam" id="PF01420">
    <property type="entry name" value="Methylase_S"/>
    <property type="match status" value="1"/>
</dbReference>
<evidence type="ECO:0000256" key="2">
    <source>
        <dbReference type="ARBA" id="ARBA00022747"/>
    </source>
</evidence>
<dbReference type="PANTHER" id="PTHR30408">
    <property type="entry name" value="TYPE-1 RESTRICTION ENZYME ECOKI SPECIFICITY PROTEIN"/>
    <property type="match status" value="1"/>
</dbReference>
<evidence type="ECO:0000313" key="6">
    <source>
        <dbReference type="Proteomes" id="UP000037643"/>
    </source>
</evidence>
<dbReference type="CDD" id="cd17249">
    <property type="entry name" value="RMtype1_S_EcoR124I-TRD2-CR2_like"/>
    <property type="match status" value="1"/>
</dbReference>
<sequence>MTKPQTRELCDLVDFYSGGTPARSNEKFWDGDVPWVSGKDMKQFRLNGSQEHITSHAVEQGARCLDPGAILVLVRGMALFKGVPTGILTCRAAFNQDIKALRARNGVNPTFLAYAVAARQNILQSFVTAAGHGTGRLITEALETLPIWIPEEDLQAEIVEALRTWDDAIIIAEKLVAEKKARLTWLTDRLIFEIDHRRPIREVAEQTSMRAGAKFEGFDVFSCTKHDGLVLSDEYFSKQVYGEDRANYKIVRPLELAYATNHIEEGSIGLNNHGRAGIVSPMYTVFRATDIDPKFLISVLKTERMRREFERRTPASVNRRGGLRWDDFSEIEIPSPDPLQQENIQTVLETARLEVEASEVAVTKLREQQSGLLQRLLKGNWRGCENQDWSIGRKDRTQFDGVEK</sequence>
<gene>
    <name evidence="5" type="ORF">AM2010_2405</name>
</gene>
<dbReference type="SUPFAM" id="SSF116734">
    <property type="entry name" value="DNA methylase specificity domain"/>
    <property type="match status" value="2"/>
</dbReference>
<organism evidence="5 6">
    <name type="scientific">Pelagerythrobacter marensis</name>
    <dbReference type="NCBI Taxonomy" id="543877"/>
    <lineage>
        <taxon>Bacteria</taxon>
        <taxon>Pseudomonadati</taxon>
        <taxon>Pseudomonadota</taxon>
        <taxon>Alphaproteobacteria</taxon>
        <taxon>Sphingomonadales</taxon>
        <taxon>Erythrobacteraceae</taxon>
        <taxon>Pelagerythrobacter</taxon>
    </lineage>
</organism>
<proteinExistence type="inferred from homology"/>
<dbReference type="RefSeq" id="WP_082132913.1">
    <property type="nucleotide sequence ID" value="NZ_CP011805.1"/>
</dbReference>
<keyword evidence="2" id="KW-0680">Restriction system</keyword>
<dbReference type="Gene3D" id="3.90.220.20">
    <property type="entry name" value="DNA methylase specificity domains"/>
    <property type="match status" value="3"/>
</dbReference>
<dbReference type="InterPro" id="IPR044946">
    <property type="entry name" value="Restrct_endonuc_typeI_TRD_sf"/>
</dbReference>
<evidence type="ECO:0000256" key="1">
    <source>
        <dbReference type="ARBA" id="ARBA00010923"/>
    </source>
</evidence>
<evidence type="ECO:0000259" key="4">
    <source>
        <dbReference type="Pfam" id="PF01420"/>
    </source>
</evidence>
<keyword evidence="6" id="KW-1185">Reference proteome</keyword>
<dbReference type="GO" id="GO:0003677">
    <property type="term" value="F:DNA binding"/>
    <property type="evidence" value="ECO:0007669"/>
    <property type="project" value="UniProtKB-KW"/>
</dbReference>
<dbReference type="STRING" id="543877.AM2010_2405"/>
<evidence type="ECO:0000313" key="5">
    <source>
        <dbReference type="EMBL" id="AKM08461.1"/>
    </source>
</evidence>
<comment type="similarity">
    <text evidence="1">Belongs to the type-I restriction system S methylase family.</text>
</comment>
<feature type="domain" description="Type I restriction modification DNA specificity" evidence="4">
    <location>
        <begin position="5"/>
        <end position="175"/>
    </location>
</feature>
<protein>
    <recommendedName>
        <fullName evidence="4">Type I restriction modification DNA specificity domain-containing protein</fullName>
    </recommendedName>
</protein>
<dbReference type="InterPro" id="IPR052021">
    <property type="entry name" value="Type-I_RS_S_subunit"/>
</dbReference>
<name>A0A0G3XCV1_9SPHN</name>
<dbReference type="PATRIC" id="fig|543877.4.peg.2439"/>
<evidence type="ECO:0000256" key="3">
    <source>
        <dbReference type="ARBA" id="ARBA00023125"/>
    </source>
</evidence>
<reference evidence="5 6" key="1">
    <citation type="submission" date="2015-06" db="EMBL/GenBank/DDBJ databases">
        <authorList>
            <person name="Kim K.M."/>
        </authorList>
    </citation>
    <scope>NUCLEOTIDE SEQUENCE [LARGE SCALE GENOMIC DNA]</scope>
    <source>
        <strain evidence="5 6">KCTC 22370</strain>
    </source>
</reference>
<dbReference type="KEGG" id="amx:AM2010_2405"/>
<accession>A0A0G3XCV1</accession>
<dbReference type="AlphaFoldDB" id="A0A0G3XCV1"/>
<dbReference type="EMBL" id="CP011805">
    <property type="protein sequence ID" value="AKM08461.1"/>
    <property type="molecule type" value="Genomic_DNA"/>
</dbReference>